<protein>
    <recommendedName>
        <fullName evidence="4">Reverse transcriptase zinc-binding domain-containing protein</fullName>
    </recommendedName>
</protein>
<dbReference type="AlphaFoldDB" id="A0A5J9W5P9"/>
<feature type="region of interest" description="Disordered" evidence="1">
    <location>
        <begin position="33"/>
        <end position="53"/>
    </location>
</feature>
<proteinExistence type="predicted"/>
<dbReference type="PANTHER" id="PTHR36617">
    <property type="entry name" value="PROTEIN, PUTATIVE-RELATED"/>
    <property type="match status" value="1"/>
</dbReference>
<comment type="caution">
    <text evidence="2">The sequence shown here is derived from an EMBL/GenBank/DDBJ whole genome shotgun (WGS) entry which is preliminary data.</text>
</comment>
<gene>
    <name evidence="2" type="ORF">EJB05_09708</name>
</gene>
<name>A0A5J9W5P9_9POAL</name>
<reference evidence="2 3" key="1">
    <citation type="journal article" date="2019" name="Sci. Rep.">
        <title>A high-quality genome of Eragrostis curvula grass provides insights into Poaceae evolution and supports new strategies to enhance forage quality.</title>
        <authorList>
            <person name="Carballo J."/>
            <person name="Santos B.A.C.M."/>
            <person name="Zappacosta D."/>
            <person name="Garbus I."/>
            <person name="Selva J.P."/>
            <person name="Gallo C.A."/>
            <person name="Diaz A."/>
            <person name="Albertini E."/>
            <person name="Caccamo M."/>
            <person name="Echenique V."/>
        </authorList>
    </citation>
    <scope>NUCLEOTIDE SEQUENCE [LARGE SCALE GENOMIC DNA]</scope>
    <source>
        <strain evidence="3">cv. Victoria</strain>
        <tissue evidence="2">Leaf</tissue>
    </source>
</reference>
<sequence length="219" mass="24602">MVDVADTVGGCGGGGEIAGDHDKDGGIVMISGGLSDSARTQKPPSGMSGQQRKGSFWWHEITKLIDMFKRVSAVQVGNGSTVLLWHDSWNGTPLKLEYPELFSFVKKENMLLSEIRSQELIFQFHLPLTIQAFEQLTELHDLLANIQLQQTNGIWKHMGQTVKYSTSRVYKQLIGHMPIHPAFNWLWMSTCEPKHKCFFGFSCMIDSIQGDCCAGRTWH</sequence>
<dbReference type="Gramene" id="TVU43257">
    <property type="protein sequence ID" value="TVU43257"/>
    <property type="gene ID" value="EJB05_09708"/>
</dbReference>
<accession>A0A5J9W5P9</accession>
<dbReference type="EMBL" id="RWGY01000005">
    <property type="protein sequence ID" value="TVU43257.1"/>
    <property type="molecule type" value="Genomic_DNA"/>
</dbReference>
<organism evidence="2 3">
    <name type="scientific">Eragrostis curvula</name>
    <name type="common">weeping love grass</name>
    <dbReference type="NCBI Taxonomy" id="38414"/>
    <lineage>
        <taxon>Eukaryota</taxon>
        <taxon>Viridiplantae</taxon>
        <taxon>Streptophyta</taxon>
        <taxon>Embryophyta</taxon>
        <taxon>Tracheophyta</taxon>
        <taxon>Spermatophyta</taxon>
        <taxon>Magnoliopsida</taxon>
        <taxon>Liliopsida</taxon>
        <taxon>Poales</taxon>
        <taxon>Poaceae</taxon>
        <taxon>PACMAD clade</taxon>
        <taxon>Chloridoideae</taxon>
        <taxon>Eragrostideae</taxon>
        <taxon>Eragrostidinae</taxon>
        <taxon>Eragrostis</taxon>
    </lineage>
</organism>
<evidence type="ECO:0000313" key="3">
    <source>
        <dbReference type="Proteomes" id="UP000324897"/>
    </source>
</evidence>
<dbReference type="Proteomes" id="UP000324897">
    <property type="component" value="Unassembled WGS sequence"/>
</dbReference>
<evidence type="ECO:0000256" key="1">
    <source>
        <dbReference type="SAM" id="MobiDB-lite"/>
    </source>
</evidence>
<keyword evidence="3" id="KW-1185">Reference proteome</keyword>
<feature type="compositionally biased region" description="Polar residues" evidence="1">
    <location>
        <begin position="37"/>
        <end position="53"/>
    </location>
</feature>
<feature type="non-terminal residue" evidence="2">
    <location>
        <position position="1"/>
    </location>
</feature>
<evidence type="ECO:0008006" key="4">
    <source>
        <dbReference type="Google" id="ProtNLM"/>
    </source>
</evidence>
<dbReference type="PANTHER" id="PTHR36617:SF16">
    <property type="entry name" value="OS04G0516500 PROTEIN"/>
    <property type="match status" value="1"/>
</dbReference>
<dbReference type="OrthoDB" id="681845at2759"/>
<evidence type="ECO:0000313" key="2">
    <source>
        <dbReference type="EMBL" id="TVU43257.1"/>
    </source>
</evidence>